<feature type="compositionally biased region" description="Basic residues" evidence="1">
    <location>
        <begin position="1"/>
        <end position="12"/>
    </location>
</feature>
<proteinExistence type="predicted"/>
<feature type="region of interest" description="Disordered" evidence="1">
    <location>
        <begin position="43"/>
        <end position="65"/>
    </location>
</feature>
<dbReference type="Proteomes" id="UP000222531">
    <property type="component" value="Unassembled WGS sequence"/>
</dbReference>
<gene>
    <name evidence="2" type="ORF">BLA24_06230</name>
</gene>
<dbReference type="AlphaFoldDB" id="A0A2G1XN65"/>
<protein>
    <submittedName>
        <fullName evidence="2">Uncharacterized protein</fullName>
    </submittedName>
</protein>
<evidence type="ECO:0000313" key="3">
    <source>
        <dbReference type="Proteomes" id="UP000222531"/>
    </source>
</evidence>
<reference evidence="2 3" key="1">
    <citation type="journal article" date="2017" name="Biochemistry">
        <title>Identification of the Biosynthetic Pathway for the Antibiotic Bicyclomycin.</title>
        <authorList>
            <person name="Patteson J."/>
            <person name="Cai W."/>
            <person name="Johnson R.A."/>
            <person name="Santa Maria K."/>
            <person name="Li B."/>
        </authorList>
    </citation>
    <scope>NUCLEOTIDE SEQUENCE [LARGE SCALE GENOMIC DNA]</scope>
    <source>
        <strain evidence="2 3">ATCC 21532</strain>
    </source>
</reference>
<sequence length="129" mass="13754">MSAAVIRKHPQGRPRAAERLTEQTVEAAGVLPQRLPAARILQQFEQGDQGETGRAETGGDDVEAEEADQLLLGVVGLAPGHLAGEQADQVVPGVPAPRGEESGQVLLPFQQVVGVVELEVRGRRPKRTR</sequence>
<name>A0A2G1XN65_STRCJ</name>
<keyword evidence="3" id="KW-1185">Reference proteome</keyword>
<dbReference type="EMBL" id="NHZO01000074">
    <property type="protein sequence ID" value="PHQ52653.1"/>
    <property type="molecule type" value="Genomic_DNA"/>
</dbReference>
<evidence type="ECO:0000256" key="1">
    <source>
        <dbReference type="SAM" id="MobiDB-lite"/>
    </source>
</evidence>
<organism evidence="2 3">
    <name type="scientific">Streptomyces cinnamoneus</name>
    <name type="common">Streptoverticillium cinnamoneum</name>
    <dbReference type="NCBI Taxonomy" id="53446"/>
    <lineage>
        <taxon>Bacteria</taxon>
        <taxon>Bacillati</taxon>
        <taxon>Actinomycetota</taxon>
        <taxon>Actinomycetes</taxon>
        <taxon>Kitasatosporales</taxon>
        <taxon>Streptomycetaceae</taxon>
        <taxon>Streptomyces</taxon>
        <taxon>Streptomyces cinnamoneus group</taxon>
    </lineage>
</organism>
<feature type="region of interest" description="Disordered" evidence="1">
    <location>
        <begin position="1"/>
        <end position="20"/>
    </location>
</feature>
<accession>A0A2G1XN65</accession>
<comment type="caution">
    <text evidence="2">The sequence shown here is derived from an EMBL/GenBank/DDBJ whole genome shotgun (WGS) entry which is preliminary data.</text>
</comment>
<evidence type="ECO:0000313" key="2">
    <source>
        <dbReference type="EMBL" id="PHQ52653.1"/>
    </source>
</evidence>